<protein>
    <recommendedName>
        <fullName evidence="7">GerMN domain-containing protein</fullName>
    </recommendedName>
</protein>
<evidence type="ECO:0000259" key="4">
    <source>
        <dbReference type="Pfam" id="PF25976"/>
    </source>
</evidence>
<dbReference type="Proteomes" id="UP000695264">
    <property type="component" value="Unassembled WGS sequence"/>
</dbReference>
<dbReference type="Pfam" id="PF10647">
    <property type="entry name" value="Gmad1"/>
    <property type="match status" value="1"/>
</dbReference>
<evidence type="ECO:0008006" key="7">
    <source>
        <dbReference type="Google" id="ProtNLM"/>
    </source>
</evidence>
<dbReference type="Pfam" id="PF25976">
    <property type="entry name" value="LpqB_N"/>
    <property type="match status" value="1"/>
</dbReference>
<evidence type="ECO:0000313" key="5">
    <source>
        <dbReference type="EMBL" id="NJQ01750.1"/>
    </source>
</evidence>
<feature type="region of interest" description="Disordered" evidence="1">
    <location>
        <begin position="559"/>
        <end position="583"/>
    </location>
</feature>
<feature type="domain" description="GerMN" evidence="2">
    <location>
        <begin position="180"/>
        <end position="271"/>
    </location>
</feature>
<evidence type="ECO:0000259" key="2">
    <source>
        <dbReference type="Pfam" id="PF10646"/>
    </source>
</evidence>
<sequence length="583" mass="62544">MPDGGGVRRVDVSQRADADAQVRVFGLPPRKGEQPADIVRGFLEATTSDEADFRTARLYLTEEASRSWRPASGTTVLADGPVPQMEPQSGERRANSATAVLRGDKIAAVDQGQAYRPEEADYQARVRLTRVDGEWRIDRPPEGLVLGRSDFERIYRSVNTYYYAVPGSREDSGTGGDVLVADPVHLRKRVDKREDLVTSTVKALLKGPSDWLDPVVESKFPEGTELVDETLSMDDSNGLRVRLNQRGSRVTPEQCTQMAAQLYFAVQDLASAQVSQVDLADPGGAQLCVVNRGQADAYAPPGLREPSERQYFLDDQGRMVSLPPGGETPTRAPGPFGDGSIALGTVAVSRTERSAAGVTRDGRSLYVAQIEAGAELGPPRLRSASAGPGGGFSRPGWDARGNLWVVDRDPEQPRLLVLPRGTDEPREVVVPALGDGRIESIRVASDGVRIALVVKRGDRTSLELGRIERTGDGPDKPPLSVNGLRSMTPELEQVESASWAGVSRLVVVGRASGVQQLRYVQTDGSSVNSPPPPGANGVTTVAASEDENKPLLAHSEDGIVRLPPSGGNWQLVTKKGSEPAYPG</sequence>
<organism evidence="5 6">
    <name type="scientific">Streptomyces zingiberis</name>
    <dbReference type="NCBI Taxonomy" id="2053010"/>
    <lineage>
        <taxon>Bacteria</taxon>
        <taxon>Bacillati</taxon>
        <taxon>Actinomycetota</taxon>
        <taxon>Actinomycetes</taxon>
        <taxon>Kitasatosporales</taxon>
        <taxon>Streptomycetaceae</taxon>
        <taxon>Streptomyces</taxon>
    </lineage>
</organism>
<dbReference type="InterPro" id="IPR018910">
    <property type="entry name" value="LpqB_C"/>
</dbReference>
<dbReference type="EMBL" id="JAATEN010000010">
    <property type="protein sequence ID" value="NJQ01750.1"/>
    <property type="molecule type" value="Genomic_DNA"/>
</dbReference>
<dbReference type="SUPFAM" id="SSF82171">
    <property type="entry name" value="DPP6 N-terminal domain-like"/>
    <property type="match status" value="1"/>
</dbReference>
<dbReference type="InterPro" id="IPR059026">
    <property type="entry name" value="LpqB_N"/>
</dbReference>
<feature type="region of interest" description="Disordered" evidence="1">
    <location>
        <begin position="319"/>
        <end position="338"/>
    </location>
</feature>
<name>A0ABX1C0T6_9ACTN</name>
<feature type="domain" description="Lipoprotein LpqB C-terminal" evidence="3">
    <location>
        <begin position="326"/>
        <end position="582"/>
    </location>
</feature>
<evidence type="ECO:0000256" key="1">
    <source>
        <dbReference type="SAM" id="MobiDB-lite"/>
    </source>
</evidence>
<feature type="region of interest" description="Disordered" evidence="1">
    <location>
        <begin position="72"/>
        <end position="96"/>
    </location>
</feature>
<evidence type="ECO:0000259" key="3">
    <source>
        <dbReference type="Pfam" id="PF10647"/>
    </source>
</evidence>
<comment type="caution">
    <text evidence="5">The sequence shown here is derived from an EMBL/GenBank/DDBJ whole genome shotgun (WGS) entry which is preliminary data.</text>
</comment>
<accession>A0ABX1C0T6</accession>
<dbReference type="Pfam" id="PF10646">
    <property type="entry name" value="Germane"/>
    <property type="match status" value="1"/>
</dbReference>
<reference evidence="5 6" key="1">
    <citation type="submission" date="2020-03" db="EMBL/GenBank/DDBJ databases">
        <title>WGS of actinomycetes isolated from Thailand.</title>
        <authorList>
            <person name="Thawai C."/>
        </authorList>
    </citation>
    <scope>NUCLEOTIDE SEQUENCE [LARGE SCALE GENOMIC DNA]</scope>
    <source>
        <strain evidence="5 6">PLAI 1-29</strain>
    </source>
</reference>
<gene>
    <name evidence="5" type="ORF">HCK00_14720</name>
</gene>
<evidence type="ECO:0000313" key="6">
    <source>
        <dbReference type="Proteomes" id="UP000695264"/>
    </source>
</evidence>
<dbReference type="InterPro" id="IPR019606">
    <property type="entry name" value="GerMN"/>
</dbReference>
<proteinExistence type="predicted"/>
<keyword evidence="6" id="KW-1185">Reference proteome</keyword>
<feature type="domain" description="Lipoprotein LpqB N-terminal" evidence="4">
    <location>
        <begin position="28"/>
        <end position="152"/>
    </location>
</feature>